<comment type="caution">
    <text evidence="4">The sequence shown here is derived from an EMBL/GenBank/DDBJ whole genome shotgun (WGS) entry which is preliminary data.</text>
</comment>
<feature type="signal peptide" evidence="2">
    <location>
        <begin position="1"/>
        <end position="29"/>
    </location>
</feature>
<dbReference type="InterPro" id="IPR038200">
    <property type="entry name" value="GW_dom_sf"/>
</dbReference>
<organism evidence="4 5">
    <name type="scientific">Levilactobacillus paucivorans</name>
    <dbReference type="NCBI Taxonomy" id="616990"/>
    <lineage>
        <taxon>Bacteria</taxon>
        <taxon>Bacillati</taxon>
        <taxon>Bacillota</taxon>
        <taxon>Bacilli</taxon>
        <taxon>Lactobacillales</taxon>
        <taxon>Lactobacillaceae</taxon>
        <taxon>Levilactobacillus</taxon>
    </lineage>
</organism>
<dbReference type="RefSeq" id="WP_057878466.1">
    <property type="nucleotide sequence ID" value="NZ_JQCA01000056.1"/>
</dbReference>
<dbReference type="PANTHER" id="PTHR46825:SF9">
    <property type="entry name" value="BETA-LACTAMASE-RELATED DOMAIN-CONTAINING PROTEIN"/>
    <property type="match status" value="1"/>
</dbReference>
<dbReference type="Gene3D" id="3.40.710.10">
    <property type="entry name" value="DD-peptidase/beta-lactamase superfamily"/>
    <property type="match status" value="1"/>
</dbReference>
<dbReference type="InterPro" id="IPR001466">
    <property type="entry name" value="Beta-lactam-related"/>
</dbReference>
<evidence type="ECO:0000313" key="4">
    <source>
        <dbReference type="EMBL" id="KRO03789.1"/>
    </source>
</evidence>
<dbReference type="Gene3D" id="2.30.30.170">
    <property type="match status" value="1"/>
</dbReference>
<dbReference type="Proteomes" id="UP000051906">
    <property type="component" value="Unassembled WGS sequence"/>
</dbReference>
<evidence type="ECO:0000259" key="3">
    <source>
        <dbReference type="PROSITE" id="PS51780"/>
    </source>
</evidence>
<reference evidence="4 5" key="1">
    <citation type="journal article" date="2015" name="Genome Announc.">
        <title>Expanding the biotechnology potential of lactobacilli through comparative genomics of 213 strains and associated genera.</title>
        <authorList>
            <person name="Sun Z."/>
            <person name="Harris H.M."/>
            <person name="McCann A."/>
            <person name="Guo C."/>
            <person name="Argimon S."/>
            <person name="Zhang W."/>
            <person name="Yang X."/>
            <person name="Jeffery I.B."/>
            <person name="Cooney J.C."/>
            <person name="Kagawa T.F."/>
            <person name="Liu W."/>
            <person name="Song Y."/>
            <person name="Salvetti E."/>
            <person name="Wrobel A."/>
            <person name="Rasinkangas P."/>
            <person name="Parkhill J."/>
            <person name="Rea M.C."/>
            <person name="O'Sullivan O."/>
            <person name="Ritari J."/>
            <person name="Douillard F.P."/>
            <person name="Paul Ross R."/>
            <person name="Yang R."/>
            <person name="Briner A.E."/>
            <person name="Felis G.E."/>
            <person name="de Vos W.M."/>
            <person name="Barrangou R."/>
            <person name="Klaenhammer T.R."/>
            <person name="Caufield P.W."/>
            <person name="Cui Y."/>
            <person name="Zhang H."/>
            <person name="O'Toole P.W."/>
        </authorList>
    </citation>
    <scope>NUCLEOTIDE SEQUENCE [LARGE SCALE GENOMIC DNA]</scope>
    <source>
        <strain evidence="4 5">DSM 22467</strain>
    </source>
</reference>
<dbReference type="AlphaFoldDB" id="A0A0R2LX33"/>
<dbReference type="OrthoDB" id="2157616at2"/>
<dbReference type="InterPro" id="IPR050491">
    <property type="entry name" value="AmpC-like"/>
</dbReference>
<feature type="chain" id="PRO_5006420257" evidence="2">
    <location>
        <begin position="30"/>
        <end position="441"/>
    </location>
</feature>
<dbReference type="PATRIC" id="fig|616990.3.peg.2152"/>
<protein>
    <submittedName>
        <fullName evidence="4">Beta-lactamase class C related penicillin binding protein</fullName>
    </submittedName>
</protein>
<dbReference type="Pfam" id="PF13457">
    <property type="entry name" value="GW"/>
    <property type="match status" value="1"/>
</dbReference>
<dbReference type="SUPFAM" id="SSF56601">
    <property type="entry name" value="beta-lactamase/transpeptidase-like"/>
    <property type="match status" value="1"/>
</dbReference>
<dbReference type="SUPFAM" id="SSF82057">
    <property type="entry name" value="Prokaryotic SH3-related domain"/>
    <property type="match status" value="1"/>
</dbReference>
<dbReference type="Pfam" id="PF00144">
    <property type="entry name" value="Beta-lactamase"/>
    <property type="match status" value="1"/>
</dbReference>
<dbReference type="InterPro" id="IPR012338">
    <property type="entry name" value="Beta-lactam/transpept-like"/>
</dbReference>
<dbReference type="InterPro" id="IPR025987">
    <property type="entry name" value="GW_dom"/>
</dbReference>
<proteinExistence type="predicted"/>
<accession>A0A0R2LX33</accession>
<evidence type="ECO:0000256" key="2">
    <source>
        <dbReference type="SAM" id="SignalP"/>
    </source>
</evidence>
<keyword evidence="1 2" id="KW-0732">Signal</keyword>
<evidence type="ECO:0000256" key="1">
    <source>
        <dbReference type="ARBA" id="ARBA00022729"/>
    </source>
</evidence>
<name>A0A0R2LX33_9LACO</name>
<keyword evidence="5" id="KW-1185">Reference proteome</keyword>
<sequence>MINLKKYLWIVAGLSLLVGAVAPVEVAHAKSYLTITKTKNTDYNARFVNQKARNDGIYYYGPYYTQHSAKTRDASGKNWQHRFVRVSQTVTLSNGAQFAKFSWYGKTIGWVDVKALQKYSRSQKIQTFLNHANFQGSAMVFNNFTKGASHVSVGYANADKKILNSKNSLYPTASLQKVMTGALIEQLAASGKLSMNTKLSAYYPSVNNSKNITIRQLLNHRSGIDMDETTPSKVLTSQNSEINYTLDQMKVAGNNNYNYTNANYVLLAGIASKVTGKDYNTLVNQRIVKPLGLKHTFAWNQLPSNAQVTTGYRYSNGKANQSGAVSTKMMSSLLGAGNYYTTPEDYYAIQKGIRNGKILTKNQYYDLMNDYHYSYAGGLYHLTGSIKRVRGVLSGSGYEAILYGTEGNRQGVVLFANQRPTRSIDDLAQDLYDVARYYNEN</sequence>
<gene>
    <name evidence="4" type="ORF">IV54_GL002038</name>
</gene>
<dbReference type="EMBL" id="JQCA01000056">
    <property type="protein sequence ID" value="KRO03789.1"/>
    <property type="molecule type" value="Genomic_DNA"/>
</dbReference>
<feature type="domain" description="GW" evidence="3">
    <location>
        <begin position="37"/>
        <end position="121"/>
    </location>
</feature>
<evidence type="ECO:0000313" key="5">
    <source>
        <dbReference type="Proteomes" id="UP000051906"/>
    </source>
</evidence>
<dbReference type="PANTHER" id="PTHR46825">
    <property type="entry name" value="D-ALANYL-D-ALANINE-CARBOXYPEPTIDASE/ENDOPEPTIDASE AMPH"/>
    <property type="match status" value="1"/>
</dbReference>
<dbReference type="STRING" id="616990.IV54_GL002038"/>
<dbReference type="PROSITE" id="PS51780">
    <property type="entry name" value="GW"/>
    <property type="match status" value="1"/>
</dbReference>